<keyword evidence="4" id="KW-1185">Reference proteome</keyword>
<feature type="domain" description="CAAX prenyl protease 2/Lysostaphin resistance protein A-like" evidence="2">
    <location>
        <begin position="98"/>
        <end position="181"/>
    </location>
</feature>
<name>A0A372LGZ8_9BACI</name>
<feature type="transmembrane region" description="Helical" evidence="1">
    <location>
        <begin position="21"/>
        <end position="40"/>
    </location>
</feature>
<dbReference type="GO" id="GO:0006508">
    <property type="term" value="P:proteolysis"/>
    <property type="evidence" value="ECO:0007669"/>
    <property type="project" value="UniProtKB-KW"/>
</dbReference>
<evidence type="ECO:0000256" key="1">
    <source>
        <dbReference type="SAM" id="Phobius"/>
    </source>
</evidence>
<dbReference type="OrthoDB" id="1523022at2"/>
<keyword evidence="3" id="KW-0378">Hydrolase</keyword>
<sequence length="194" mass="22410">MKNKQAEIIKQLTDKELHMNLFLTHIILLMLSAVLGIFLFDNQSQFFKLFRFQYWNILFIGGSAAAIVILFDLLAMKLLPESYQDDGGVNERIFKSLSYPMIFLVALSVAISEEILFRGVIQTHLGLFWSSLIFAVVHFRYLFNWFLFLNITVLSFFIGLIFELTDNLLVTVFAHFLIDFILGIIVKIRGNDKG</sequence>
<keyword evidence="1" id="KW-0472">Membrane</keyword>
<accession>A0A372LGZ8</accession>
<comment type="caution">
    <text evidence="3">The sequence shown here is derived from an EMBL/GenBank/DDBJ whole genome shotgun (WGS) entry which is preliminary data.</text>
</comment>
<keyword evidence="3" id="KW-0645">Protease</keyword>
<keyword evidence="1" id="KW-1133">Transmembrane helix</keyword>
<dbReference type="EMBL" id="QVTD01000003">
    <property type="protein sequence ID" value="RFU65570.1"/>
    <property type="molecule type" value="Genomic_DNA"/>
</dbReference>
<dbReference type="Proteomes" id="UP000262939">
    <property type="component" value="Unassembled WGS sequence"/>
</dbReference>
<feature type="transmembrane region" description="Helical" evidence="1">
    <location>
        <begin position="119"/>
        <end position="137"/>
    </location>
</feature>
<protein>
    <submittedName>
        <fullName evidence="3">CPBP family intramembrane metalloprotease</fullName>
    </submittedName>
</protein>
<organism evidence="3 4">
    <name type="scientific">Peribacillus glennii</name>
    <dbReference type="NCBI Taxonomy" id="2303991"/>
    <lineage>
        <taxon>Bacteria</taxon>
        <taxon>Bacillati</taxon>
        <taxon>Bacillota</taxon>
        <taxon>Bacilli</taxon>
        <taxon>Bacillales</taxon>
        <taxon>Bacillaceae</taxon>
        <taxon>Peribacillus</taxon>
    </lineage>
</organism>
<feature type="transmembrane region" description="Helical" evidence="1">
    <location>
        <begin position="168"/>
        <end position="188"/>
    </location>
</feature>
<proteinExistence type="predicted"/>
<dbReference type="GO" id="GO:0080120">
    <property type="term" value="P:CAAX-box protein maturation"/>
    <property type="evidence" value="ECO:0007669"/>
    <property type="project" value="UniProtKB-ARBA"/>
</dbReference>
<feature type="transmembrane region" description="Helical" evidence="1">
    <location>
        <begin position="96"/>
        <end position="113"/>
    </location>
</feature>
<feature type="transmembrane region" description="Helical" evidence="1">
    <location>
        <begin position="142"/>
        <end position="162"/>
    </location>
</feature>
<dbReference type="InterPro" id="IPR003675">
    <property type="entry name" value="Rce1/LyrA-like_dom"/>
</dbReference>
<keyword evidence="1" id="KW-0812">Transmembrane</keyword>
<dbReference type="RefSeq" id="WP_117321744.1">
    <property type="nucleotide sequence ID" value="NZ_QVTD01000003.1"/>
</dbReference>
<keyword evidence="3" id="KW-0482">Metalloprotease</keyword>
<gene>
    <name evidence="3" type="ORF">D0466_06735</name>
</gene>
<dbReference type="GO" id="GO:0008237">
    <property type="term" value="F:metallopeptidase activity"/>
    <property type="evidence" value="ECO:0007669"/>
    <property type="project" value="UniProtKB-KW"/>
</dbReference>
<dbReference type="Pfam" id="PF02517">
    <property type="entry name" value="Rce1-like"/>
    <property type="match status" value="1"/>
</dbReference>
<dbReference type="AlphaFoldDB" id="A0A372LGZ8"/>
<reference evidence="3 4" key="1">
    <citation type="submission" date="2018-08" db="EMBL/GenBank/DDBJ databases">
        <title>Bacillus chawlae sp. nov., Bacillus glennii sp. nov., and Bacillus saganii sp. nov. Isolated from the Vehicle Assembly Building at Kennedy Space Center where the Viking Spacecraft were Assembled.</title>
        <authorList>
            <person name="Seuylemezian A."/>
            <person name="Vaishampayan P."/>
        </authorList>
    </citation>
    <scope>NUCLEOTIDE SEQUENCE [LARGE SCALE GENOMIC DNA]</scope>
    <source>
        <strain evidence="3 4">V44-8</strain>
    </source>
</reference>
<evidence type="ECO:0000259" key="2">
    <source>
        <dbReference type="Pfam" id="PF02517"/>
    </source>
</evidence>
<evidence type="ECO:0000313" key="3">
    <source>
        <dbReference type="EMBL" id="RFU65570.1"/>
    </source>
</evidence>
<dbReference type="GO" id="GO:0004175">
    <property type="term" value="F:endopeptidase activity"/>
    <property type="evidence" value="ECO:0007669"/>
    <property type="project" value="UniProtKB-ARBA"/>
</dbReference>
<evidence type="ECO:0000313" key="4">
    <source>
        <dbReference type="Proteomes" id="UP000262939"/>
    </source>
</evidence>
<feature type="transmembrane region" description="Helical" evidence="1">
    <location>
        <begin position="52"/>
        <end position="75"/>
    </location>
</feature>